<gene>
    <name evidence="2" type="ordered locus">SELR_16760</name>
</gene>
<keyword evidence="1" id="KW-0732">Signal</keyword>
<reference evidence="2 3" key="1">
    <citation type="submission" date="2011-10" db="EMBL/GenBank/DDBJ databases">
        <title>Whole genome sequence of Selenomonas ruminantium subsp. lactilytica TAM6421.</title>
        <authorList>
            <person name="Oguchi A."/>
            <person name="Ankai A."/>
            <person name="Kaneko J."/>
            <person name="Yamada-Narita S."/>
            <person name="Fukui S."/>
            <person name="Takahashi M."/>
            <person name="Onodera T."/>
            <person name="Kojima S."/>
            <person name="Fushimi T."/>
            <person name="Abe N."/>
            <person name="Kamio Y."/>
            <person name="Yamazaki S."/>
            <person name="Fujita N."/>
        </authorList>
    </citation>
    <scope>NUCLEOTIDE SEQUENCE [LARGE SCALE GENOMIC DNA]</scope>
    <source>
        <strain evidence="3">NBRC 103574 / TAM6421</strain>
    </source>
</reference>
<dbReference type="HOGENOM" id="CLU_202517_0_0_9"/>
<evidence type="ECO:0000313" key="2">
    <source>
        <dbReference type="EMBL" id="BAL83384.1"/>
    </source>
</evidence>
<dbReference type="OrthoDB" id="4376109at2"/>
<dbReference type="AlphaFoldDB" id="I0GRJ7"/>
<sequence length="71" mass="7770">MIKKIALATLTAVCLSMATPALASDYLANPRSMKFHYASCRTIKHPENFIPYSSRDEAITDGYVSCGVCKP</sequence>
<dbReference type="Proteomes" id="UP000007887">
    <property type="component" value="Chromosome"/>
</dbReference>
<dbReference type="InterPro" id="IPR035451">
    <property type="entry name" value="Ada-like_dom_sf"/>
</dbReference>
<protein>
    <recommendedName>
        <fullName evidence="4">Metal binding domain of Ada</fullName>
    </recommendedName>
</protein>
<proteinExistence type="predicted"/>
<dbReference type="SUPFAM" id="SSF57884">
    <property type="entry name" value="Ada DNA repair protein, N-terminal domain (N-Ada 10)"/>
    <property type="match status" value="1"/>
</dbReference>
<dbReference type="RefSeq" id="WP_014424817.1">
    <property type="nucleotide sequence ID" value="NC_017068.1"/>
</dbReference>
<feature type="signal peptide" evidence="1">
    <location>
        <begin position="1"/>
        <end position="23"/>
    </location>
</feature>
<dbReference type="PATRIC" id="fig|927704.6.peg.1735"/>
<evidence type="ECO:0000313" key="3">
    <source>
        <dbReference type="Proteomes" id="UP000007887"/>
    </source>
</evidence>
<dbReference type="eggNOG" id="ENOG50344U6">
    <property type="taxonomic scope" value="Bacteria"/>
</dbReference>
<evidence type="ECO:0008006" key="4">
    <source>
        <dbReference type="Google" id="ProtNLM"/>
    </source>
</evidence>
<accession>I0GRJ7</accession>
<dbReference type="KEGG" id="sri:SELR_16760"/>
<organism evidence="2 3">
    <name type="scientific">Selenomonas ruminantium subsp. lactilytica (strain NBRC 103574 / TAM6421)</name>
    <dbReference type="NCBI Taxonomy" id="927704"/>
    <lineage>
        <taxon>Bacteria</taxon>
        <taxon>Bacillati</taxon>
        <taxon>Bacillota</taxon>
        <taxon>Negativicutes</taxon>
        <taxon>Selenomonadales</taxon>
        <taxon>Selenomonadaceae</taxon>
        <taxon>Selenomonas</taxon>
    </lineage>
</organism>
<name>I0GRJ7_SELRL</name>
<dbReference type="EMBL" id="AP012292">
    <property type="protein sequence ID" value="BAL83384.1"/>
    <property type="molecule type" value="Genomic_DNA"/>
</dbReference>
<evidence type="ECO:0000256" key="1">
    <source>
        <dbReference type="SAM" id="SignalP"/>
    </source>
</evidence>
<feature type="chain" id="PRO_5003627325" description="Metal binding domain of Ada" evidence="1">
    <location>
        <begin position="24"/>
        <end position="71"/>
    </location>
</feature>
<dbReference type="Gene3D" id="3.40.10.10">
    <property type="entry name" value="DNA Methylphosphotriester Repair Domain"/>
    <property type="match status" value="1"/>
</dbReference>